<reference evidence="1 2" key="1">
    <citation type="submission" date="2017-04" db="EMBL/GenBank/DDBJ databases">
        <title>Draft genome sequence of Marssonina coronaria NL1: causal agent of apple blotch.</title>
        <authorList>
            <person name="Cheng Q."/>
        </authorList>
    </citation>
    <scope>NUCLEOTIDE SEQUENCE [LARGE SCALE GENOMIC DNA]</scope>
    <source>
        <strain evidence="1 2">NL1</strain>
    </source>
</reference>
<accession>A0A218ZC59</accession>
<comment type="caution">
    <text evidence="1">The sequence shown here is derived from an EMBL/GenBank/DDBJ whole genome shotgun (WGS) entry which is preliminary data.</text>
</comment>
<evidence type="ECO:0000313" key="2">
    <source>
        <dbReference type="Proteomes" id="UP000242519"/>
    </source>
</evidence>
<gene>
    <name evidence="1" type="ORF">B2J93_1698</name>
</gene>
<organism evidence="1 2">
    <name type="scientific">Diplocarpon coronariae</name>
    <dbReference type="NCBI Taxonomy" id="2795749"/>
    <lineage>
        <taxon>Eukaryota</taxon>
        <taxon>Fungi</taxon>
        <taxon>Dikarya</taxon>
        <taxon>Ascomycota</taxon>
        <taxon>Pezizomycotina</taxon>
        <taxon>Leotiomycetes</taxon>
        <taxon>Helotiales</taxon>
        <taxon>Drepanopezizaceae</taxon>
        <taxon>Diplocarpon</taxon>
    </lineage>
</organism>
<dbReference type="Proteomes" id="UP000242519">
    <property type="component" value="Unassembled WGS sequence"/>
</dbReference>
<dbReference type="AlphaFoldDB" id="A0A218ZC59"/>
<dbReference type="EMBL" id="MZNU01000061">
    <property type="protein sequence ID" value="OWP05649.1"/>
    <property type="molecule type" value="Genomic_DNA"/>
</dbReference>
<protein>
    <submittedName>
        <fullName evidence="1">Uncharacterized protein</fullName>
    </submittedName>
</protein>
<proteinExistence type="predicted"/>
<sequence length="273" mass="27968">MTSTFIEQPITTTPPYACNSELETCPNPVSSTIEPESTTPACDYEDGECAPGPETTLSAPEVASISTSSTISTSTASTADAVTSLSGSTEISYAAETPAPVTTLHSTLFTTLVQTITSCAPTVTNCPYGSITTHTIPLPPPTNALMYETTYTTAYVDICPTGLTTHTYTLTHKCAAAACQIPTTVPTNFAVTTKVCSACEGKPTLTVTCPVETGKWSNGTATAPGHVSPPKETGMGNATGPVYLTAGAERVAAGIWTGLVVLGIALGGVGWGW</sequence>
<dbReference type="STRING" id="503106.A0A218ZC59"/>
<dbReference type="InParanoid" id="A0A218ZC59"/>
<dbReference type="OrthoDB" id="3564410at2759"/>
<keyword evidence="2" id="KW-1185">Reference proteome</keyword>
<name>A0A218ZC59_9HELO</name>
<evidence type="ECO:0000313" key="1">
    <source>
        <dbReference type="EMBL" id="OWP05649.1"/>
    </source>
</evidence>